<dbReference type="AlphaFoldDB" id="A0A0R3R841"/>
<gene>
    <name evidence="1" type="ORF">BTMF_LOCUS14177</name>
</gene>
<keyword evidence="2" id="KW-1185">Reference proteome</keyword>
<name>A0A0R3R841_9BILA</name>
<proteinExistence type="predicted"/>
<organism evidence="3">
    <name type="scientific">Brugia timori</name>
    <dbReference type="NCBI Taxonomy" id="42155"/>
    <lineage>
        <taxon>Eukaryota</taxon>
        <taxon>Metazoa</taxon>
        <taxon>Ecdysozoa</taxon>
        <taxon>Nematoda</taxon>
        <taxon>Chromadorea</taxon>
        <taxon>Rhabditida</taxon>
        <taxon>Spirurina</taxon>
        <taxon>Spiruromorpha</taxon>
        <taxon>Filarioidea</taxon>
        <taxon>Onchocercidae</taxon>
        <taxon>Brugia</taxon>
    </lineage>
</organism>
<evidence type="ECO:0000313" key="1">
    <source>
        <dbReference type="EMBL" id="VDO48241.1"/>
    </source>
</evidence>
<dbReference type="EMBL" id="UZAG01020887">
    <property type="protein sequence ID" value="VDO48241.1"/>
    <property type="molecule type" value="Genomic_DNA"/>
</dbReference>
<accession>A0A0R3R841</accession>
<reference evidence="1 2" key="2">
    <citation type="submission" date="2018-11" db="EMBL/GenBank/DDBJ databases">
        <authorList>
            <consortium name="Pathogen Informatics"/>
        </authorList>
    </citation>
    <scope>NUCLEOTIDE SEQUENCE [LARGE SCALE GENOMIC DNA]</scope>
</reference>
<evidence type="ECO:0000313" key="3">
    <source>
        <dbReference type="WBParaSite" id="BTMF_0001619701-mRNA-1"/>
    </source>
</evidence>
<evidence type="ECO:0000313" key="2">
    <source>
        <dbReference type="Proteomes" id="UP000280834"/>
    </source>
</evidence>
<dbReference type="WBParaSite" id="BTMF_0001619701-mRNA-1">
    <property type="protein sequence ID" value="BTMF_0001619701-mRNA-1"/>
    <property type="gene ID" value="BTMF_0001619701"/>
</dbReference>
<protein>
    <submittedName>
        <fullName evidence="1 3">Uncharacterized protein</fullName>
    </submittedName>
</protein>
<dbReference type="Proteomes" id="UP000280834">
    <property type="component" value="Unassembled WGS sequence"/>
</dbReference>
<reference evidence="3" key="1">
    <citation type="submission" date="2017-02" db="UniProtKB">
        <authorList>
            <consortium name="WormBaseParasite"/>
        </authorList>
    </citation>
    <scope>IDENTIFICATION</scope>
</reference>
<sequence>METSTTIVHEASSAFDPDREMKDRKLAQIFKKLHMEQVCWLPFHFSVARSKSLNSLILSRDGRYSCNTLIFIYCCNS</sequence>